<comment type="catalytic activity">
    <reaction evidence="1">
        <text>Exonucleolytic cleavage in the 3'- to 5'-direction to yield nucleoside 5'-phosphates.</text>
        <dbReference type="EC" id="3.1.11.1"/>
    </reaction>
</comment>
<dbReference type="AlphaFoldDB" id="A0A1H8EZE4"/>
<sequence length="491" mass="56472">MTTTLYWHDYETFGADPRIDRPVQFAGVRTDEAFNEIDKPLVIYCKPPHDILPHPAACLITGITPQQAETQGIPEVEFIDKIHTELAQPGTCGVGYNSLRFDDEVTRYTLYRNFYDPYAREWQNGNTRWDIIDLVRMTYALRPEGIEWPKREAEHVRHTGRNAVNLVPSFRLEDLTTANGIDHGAAHDALSDVRATIGLARLLHERQPRLYHWLFQLRYKRRAAELLDVVQHTPVVHSSRMYPSKNGCTTLVMPLAAEPDNPNSTLVYDLRHDPEAFLDLDVSELSKLLFTRTEDFPDGAQRLPVKSIKVNKCPALAPRNTLNARAAAHIEIDLDRCQQHWKKLVDHCAQTDFVQRVVLAYSSRTFEPVADVDMALYDGFIDQADMPLLAQIRRATPPELARARFDFQDRRLAELLFRYRARNWPETLSTEELQRWQQLRGQRLTQTAANSLTLADYTAQIARLRDEHADNVKAQAILDALDHWGNDLMNF</sequence>
<dbReference type="InterPro" id="IPR013520">
    <property type="entry name" value="Ribonucl_H"/>
</dbReference>
<evidence type="ECO:0000256" key="10">
    <source>
        <dbReference type="ARBA" id="ARBA00023125"/>
    </source>
</evidence>
<dbReference type="RefSeq" id="WP_090631620.1">
    <property type="nucleotide sequence ID" value="NZ_FOCP01000011.1"/>
</dbReference>
<evidence type="ECO:0000256" key="7">
    <source>
        <dbReference type="ARBA" id="ARBA00022801"/>
    </source>
</evidence>
<dbReference type="GO" id="GO:0006281">
    <property type="term" value="P:DNA repair"/>
    <property type="evidence" value="ECO:0007669"/>
    <property type="project" value="UniProtKB-KW"/>
</dbReference>
<dbReference type="InterPro" id="IPR013620">
    <property type="entry name" value="Exonuc_1_SH3"/>
</dbReference>
<keyword evidence="5 15" id="KW-0479">Metal-binding</keyword>
<dbReference type="EC" id="3.1.11.1" evidence="2"/>
<keyword evidence="4" id="KW-0540">Nuclease</keyword>
<organism evidence="18 19">
    <name type="scientific">Nitrosomonas marina</name>
    <dbReference type="NCBI Taxonomy" id="917"/>
    <lineage>
        <taxon>Bacteria</taxon>
        <taxon>Pseudomonadati</taxon>
        <taxon>Pseudomonadota</taxon>
        <taxon>Betaproteobacteria</taxon>
        <taxon>Nitrosomonadales</taxon>
        <taxon>Nitrosomonadaceae</taxon>
        <taxon>Nitrosomonas</taxon>
    </lineage>
</organism>
<gene>
    <name evidence="18" type="ORF">SAMN05216325_11135</name>
</gene>
<dbReference type="InterPro" id="IPR038649">
    <property type="entry name" value="EXOI_SH3_sf"/>
</dbReference>
<reference evidence="18 19" key="1">
    <citation type="submission" date="2016-10" db="EMBL/GenBank/DDBJ databases">
        <authorList>
            <person name="de Groot N.N."/>
        </authorList>
    </citation>
    <scope>NUCLEOTIDE SEQUENCE [LARGE SCALE GENOMIC DNA]</scope>
    <source>
        <strain evidence="18 19">Nm22</strain>
    </source>
</reference>
<dbReference type="GO" id="GO:0003677">
    <property type="term" value="F:DNA binding"/>
    <property type="evidence" value="ECO:0007669"/>
    <property type="project" value="UniProtKB-KW"/>
</dbReference>
<evidence type="ECO:0000256" key="4">
    <source>
        <dbReference type="ARBA" id="ARBA00022722"/>
    </source>
</evidence>
<evidence type="ECO:0000259" key="17">
    <source>
        <dbReference type="PROSITE" id="PS51785"/>
    </source>
</evidence>
<evidence type="ECO:0000256" key="3">
    <source>
        <dbReference type="ARBA" id="ARBA00019900"/>
    </source>
</evidence>
<proteinExistence type="predicted"/>
<dbReference type="Gene3D" id="3.30.1520.20">
    <property type="entry name" value="Exonuclease ExoI, domain 2"/>
    <property type="match status" value="1"/>
</dbReference>
<feature type="binding site" evidence="15">
    <location>
        <position position="9"/>
    </location>
    <ligand>
        <name>Mg(2+)</name>
        <dbReference type="ChEBI" id="CHEBI:18420"/>
        <label>1</label>
    </ligand>
</feature>
<protein>
    <recommendedName>
        <fullName evidence="3">Exodeoxyribonuclease I</fullName>
        <ecNumber evidence="2">3.1.11.1</ecNumber>
    </recommendedName>
    <alternativeName>
        <fullName evidence="12">DNA deoxyribophosphodiesterase</fullName>
    </alternativeName>
</protein>
<dbReference type="SUPFAM" id="SSF53098">
    <property type="entry name" value="Ribonuclease H-like"/>
    <property type="match status" value="1"/>
</dbReference>
<dbReference type="Gene3D" id="3.30.420.10">
    <property type="entry name" value="Ribonuclease H-like superfamily/Ribonuclease H"/>
    <property type="match status" value="1"/>
</dbReference>
<evidence type="ECO:0000313" key="18">
    <source>
        <dbReference type="EMBL" id="SEN24819.1"/>
    </source>
</evidence>
<feature type="binding site" evidence="14">
    <location>
        <position position="171"/>
    </location>
    <ligand>
        <name>substrate</name>
    </ligand>
</feature>
<feature type="domain" description="ExoI C-terminal" evidence="17">
    <location>
        <begin position="368"/>
        <end position="489"/>
    </location>
</feature>
<dbReference type="STRING" id="917.SAMN05216326_1137"/>
<evidence type="ECO:0000256" key="2">
    <source>
        <dbReference type="ARBA" id="ARBA00012108"/>
    </source>
</evidence>
<evidence type="ECO:0000256" key="6">
    <source>
        <dbReference type="ARBA" id="ARBA00022763"/>
    </source>
</evidence>
<dbReference type="InterPro" id="IPR058561">
    <property type="entry name" value="Exonuc_1_C"/>
</dbReference>
<evidence type="ECO:0000256" key="8">
    <source>
        <dbReference type="ARBA" id="ARBA00022839"/>
    </source>
</evidence>
<evidence type="ECO:0000256" key="1">
    <source>
        <dbReference type="ARBA" id="ARBA00000563"/>
    </source>
</evidence>
<evidence type="ECO:0000256" key="14">
    <source>
        <dbReference type="PIRSR" id="PIRSR000977-1"/>
    </source>
</evidence>
<dbReference type="GO" id="GO:0046872">
    <property type="term" value="F:metal ion binding"/>
    <property type="evidence" value="ECO:0007669"/>
    <property type="project" value="UniProtKB-KW"/>
</dbReference>
<dbReference type="GO" id="GO:0008310">
    <property type="term" value="F:single-stranded DNA 3'-5' DNA exonuclease activity"/>
    <property type="evidence" value="ECO:0007669"/>
    <property type="project" value="UniProtKB-EC"/>
</dbReference>
<keyword evidence="11" id="KW-0234">DNA repair</keyword>
<name>A0A1H8EZE4_9PROT</name>
<dbReference type="InterPro" id="IPR023607">
    <property type="entry name" value="Exodeoxyribonuclease_I"/>
</dbReference>
<evidence type="ECO:0000256" key="13">
    <source>
        <dbReference type="ARBA" id="ARBA00046792"/>
    </source>
</evidence>
<feature type="binding site" evidence="15">
    <location>
        <position position="11"/>
    </location>
    <ligand>
        <name>Mg(2+)</name>
        <dbReference type="ChEBI" id="CHEBI:18420"/>
        <label>2</label>
    </ligand>
</feature>
<accession>A0A1H8EZE4</accession>
<feature type="binding site" evidence="15">
    <location>
        <position position="192"/>
    </location>
    <ligand>
        <name>Mg(2+)</name>
        <dbReference type="ChEBI" id="CHEBI:18420"/>
        <label>2</label>
    </ligand>
</feature>
<dbReference type="Pfam" id="PF08411">
    <property type="entry name" value="ExoI_SH3"/>
    <property type="match status" value="1"/>
</dbReference>
<dbReference type="CDD" id="cd06138">
    <property type="entry name" value="ExoI_N"/>
    <property type="match status" value="1"/>
</dbReference>
<dbReference type="PIRSF" id="PIRSF000977">
    <property type="entry name" value="Exodeoxyribonuclease_I"/>
    <property type="match status" value="1"/>
</dbReference>
<evidence type="ECO:0000256" key="5">
    <source>
        <dbReference type="ARBA" id="ARBA00022723"/>
    </source>
</evidence>
<evidence type="ECO:0000259" key="16">
    <source>
        <dbReference type="PROSITE" id="PS51784"/>
    </source>
</evidence>
<keyword evidence="10" id="KW-0238">DNA-binding</keyword>
<evidence type="ECO:0000256" key="11">
    <source>
        <dbReference type="ARBA" id="ARBA00023204"/>
    </source>
</evidence>
<dbReference type="InterPro" id="IPR012337">
    <property type="entry name" value="RNaseH-like_sf"/>
</dbReference>
<evidence type="ECO:0000256" key="12">
    <source>
        <dbReference type="ARBA" id="ARBA00031220"/>
    </source>
</evidence>
<keyword evidence="9 15" id="KW-0460">Magnesium</keyword>
<feature type="domain" description="ExoI SH3-like" evidence="16">
    <location>
        <begin position="208"/>
        <end position="365"/>
    </location>
</feature>
<dbReference type="Gene3D" id="1.20.1280.70">
    <property type="entry name" value="Exonuclease ExoI, domain 3"/>
    <property type="match status" value="1"/>
</dbReference>
<keyword evidence="7" id="KW-0378">Hydrolase</keyword>
<comment type="cofactor">
    <cofactor evidence="15">
        <name>Mg(2+)</name>
        <dbReference type="ChEBI" id="CHEBI:18420"/>
    </cofactor>
    <text evidence="15">Binds 2 Mg(2+) ions per monomer.</text>
</comment>
<dbReference type="OrthoDB" id="9763470at2"/>
<dbReference type="Gene3D" id="1.10.287.1240">
    <property type="match status" value="1"/>
</dbReference>
<dbReference type="PROSITE" id="PS51784">
    <property type="entry name" value="EXOI_SH3"/>
    <property type="match status" value="1"/>
</dbReference>
<keyword evidence="8" id="KW-0269">Exonuclease</keyword>
<feature type="binding site" evidence="14">
    <location>
        <position position="11"/>
    </location>
    <ligand>
        <name>substrate</name>
    </ligand>
</feature>
<dbReference type="PROSITE" id="PS51785">
    <property type="entry name" value="EXOI_C"/>
    <property type="match status" value="1"/>
</dbReference>
<dbReference type="Pfam" id="PF26016">
    <property type="entry name" value="ExoI_C"/>
    <property type="match status" value="1"/>
</dbReference>
<dbReference type="EMBL" id="FOCP01000011">
    <property type="protein sequence ID" value="SEN24819.1"/>
    <property type="molecule type" value="Genomic_DNA"/>
</dbReference>
<keyword evidence="6" id="KW-0227">DNA damage</keyword>
<evidence type="ECO:0000256" key="9">
    <source>
        <dbReference type="ARBA" id="ARBA00022842"/>
    </source>
</evidence>
<dbReference type="NCBIfam" id="NF008746">
    <property type="entry name" value="PRK11779.1"/>
    <property type="match status" value="1"/>
</dbReference>
<dbReference type="InterPro" id="IPR034747">
    <property type="entry name" value="EXOI_SH3"/>
</dbReference>
<dbReference type="Pfam" id="PF00929">
    <property type="entry name" value="RNase_T"/>
    <property type="match status" value="1"/>
</dbReference>
<evidence type="ECO:0000256" key="15">
    <source>
        <dbReference type="PIRSR" id="PIRSR000977-2"/>
    </source>
</evidence>
<dbReference type="FunFam" id="3.30.420.10:FF:000033">
    <property type="entry name" value="Exodeoxyribonuclease I"/>
    <property type="match status" value="1"/>
</dbReference>
<dbReference type="Proteomes" id="UP000199459">
    <property type="component" value="Unassembled WGS sequence"/>
</dbReference>
<evidence type="ECO:0000313" key="19">
    <source>
        <dbReference type="Proteomes" id="UP000199459"/>
    </source>
</evidence>
<dbReference type="InterPro" id="IPR036397">
    <property type="entry name" value="RNaseH_sf"/>
</dbReference>
<comment type="subunit">
    <text evidence="13">Monomer. Interacts with ssb (via C-terminus); this interaction stimulates the exonuclease activity by recruiting the enzyme to its substrate.</text>
</comment>